<reference evidence="1" key="1">
    <citation type="submission" date="2018-05" db="EMBL/GenBank/DDBJ databases">
        <authorList>
            <person name="Lanie J.A."/>
            <person name="Ng W.-L."/>
            <person name="Kazmierczak K.M."/>
            <person name="Andrzejewski T.M."/>
            <person name="Davidsen T.M."/>
            <person name="Wayne K.J."/>
            <person name="Tettelin H."/>
            <person name="Glass J.I."/>
            <person name="Rusch D."/>
            <person name="Podicherti R."/>
            <person name="Tsui H.-C.T."/>
            <person name="Winkler M.E."/>
        </authorList>
    </citation>
    <scope>NUCLEOTIDE SEQUENCE</scope>
</reference>
<accession>A0A381WKA7</accession>
<protein>
    <submittedName>
        <fullName evidence="1">Uncharacterized protein</fullName>
    </submittedName>
</protein>
<dbReference type="EMBL" id="UINC01012064">
    <property type="protein sequence ID" value="SVA52899.1"/>
    <property type="molecule type" value="Genomic_DNA"/>
</dbReference>
<proteinExistence type="predicted"/>
<name>A0A381WKA7_9ZZZZ</name>
<dbReference type="AlphaFoldDB" id="A0A381WKA7"/>
<sequence>MPQENALLFNRFDDLASSLCDAQRVRMGQLNAKSIALSDSCLV</sequence>
<evidence type="ECO:0000313" key="1">
    <source>
        <dbReference type="EMBL" id="SVA52899.1"/>
    </source>
</evidence>
<organism evidence="1">
    <name type="scientific">marine metagenome</name>
    <dbReference type="NCBI Taxonomy" id="408172"/>
    <lineage>
        <taxon>unclassified sequences</taxon>
        <taxon>metagenomes</taxon>
        <taxon>ecological metagenomes</taxon>
    </lineage>
</organism>
<feature type="non-terminal residue" evidence="1">
    <location>
        <position position="43"/>
    </location>
</feature>
<gene>
    <name evidence="1" type="ORF">METZ01_LOCUS105753</name>
</gene>